<reference evidence="3 4" key="1">
    <citation type="journal article" date="2014" name="Nat. Genet.">
        <title>Genome and transcriptome of the porcine whipworm Trichuris suis.</title>
        <authorList>
            <person name="Jex A.R."/>
            <person name="Nejsum P."/>
            <person name="Schwarz E.M."/>
            <person name="Hu L."/>
            <person name="Young N.D."/>
            <person name="Hall R.S."/>
            <person name="Korhonen P.K."/>
            <person name="Liao S."/>
            <person name="Thamsborg S."/>
            <person name="Xia J."/>
            <person name="Xu P."/>
            <person name="Wang S."/>
            <person name="Scheerlinck J.P."/>
            <person name="Hofmann A."/>
            <person name="Sternberg P.W."/>
            <person name="Wang J."/>
            <person name="Gasser R.B."/>
        </authorList>
    </citation>
    <scope>NUCLEOTIDE SEQUENCE [LARGE SCALE GENOMIC DNA]</scope>
    <source>
        <strain evidence="3">DCEP-RM93F</strain>
        <strain evidence="2">DCEP-RM93M</strain>
    </source>
</reference>
<dbReference type="AlphaFoldDB" id="A0A085MS46"/>
<dbReference type="OrthoDB" id="5911924at2759"/>
<name>A0A085MS46_9BILA</name>
<evidence type="ECO:0000313" key="2">
    <source>
        <dbReference type="EMBL" id="KFD49936.1"/>
    </source>
</evidence>
<feature type="chain" id="PRO_5007379481" description="ShKT domain-containing protein" evidence="1">
    <location>
        <begin position="28"/>
        <end position="154"/>
    </location>
</feature>
<evidence type="ECO:0000313" key="3">
    <source>
        <dbReference type="EMBL" id="KFD60042.1"/>
    </source>
</evidence>
<sequence length="154" mass="17261">MKKVDYVLRGTFNALLSIILLRHCSHAVDPVKCLDYIPSSICSGTIKAYGVDRCNIDVFFGRYQCCWSCAAELDINIDANGRFAEKNGFRFYNQGCPDNVKDATDALGESYTPWCTQWKNVNEGANCAHPLFQYRCHKTCEVSCGESTSTVTMK</sequence>
<protein>
    <recommendedName>
        <fullName evidence="5">ShKT domain-containing protein</fullName>
    </recommendedName>
</protein>
<proteinExistence type="predicted"/>
<evidence type="ECO:0000313" key="4">
    <source>
        <dbReference type="Proteomes" id="UP000030764"/>
    </source>
</evidence>
<feature type="signal peptide" evidence="1">
    <location>
        <begin position="1"/>
        <end position="27"/>
    </location>
</feature>
<organism evidence="3">
    <name type="scientific">Trichuris suis</name>
    <name type="common">pig whipworm</name>
    <dbReference type="NCBI Taxonomy" id="68888"/>
    <lineage>
        <taxon>Eukaryota</taxon>
        <taxon>Metazoa</taxon>
        <taxon>Ecdysozoa</taxon>
        <taxon>Nematoda</taxon>
        <taxon>Enoplea</taxon>
        <taxon>Dorylaimia</taxon>
        <taxon>Trichinellida</taxon>
        <taxon>Trichuridae</taxon>
        <taxon>Trichuris</taxon>
    </lineage>
</organism>
<dbReference type="Proteomes" id="UP000030764">
    <property type="component" value="Unassembled WGS sequence"/>
</dbReference>
<gene>
    <name evidence="2" type="ORF">M513_09150</name>
    <name evidence="3" type="ORF">M514_09150</name>
</gene>
<dbReference type="EMBL" id="KL363261">
    <property type="protein sequence ID" value="KFD49936.1"/>
    <property type="molecule type" value="Genomic_DNA"/>
</dbReference>
<dbReference type="EMBL" id="KL367700">
    <property type="protein sequence ID" value="KFD60042.1"/>
    <property type="molecule type" value="Genomic_DNA"/>
</dbReference>
<keyword evidence="4" id="KW-1185">Reference proteome</keyword>
<accession>A0A085MS46</accession>
<dbReference type="Proteomes" id="UP000030758">
    <property type="component" value="Unassembled WGS sequence"/>
</dbReference>
<evidence type="ECO:0008006" key="5">
    <source>
        <dbReference type="Google" id="ProtNLM"/>
    </source>
</evidence>
<keyword evidence="1" id="KW-0732">Signal</keyword>
<evidence type="ECO:0000256" key="1">
    <source>
        <dbReference type="SAM" id="SignalP"/>
    </source>
</evidence>